<dbReference type="GO" id="GO:0008270">
    <property type="term" value="F:zinc ion binding"/>
    <property type="evidence" value="ECO:0007669"/>
    <property type="project" value="InterPro"/>
</dbReference>
<dbReference type="OrthoDB" id="5121955at2759"/>
<dbReference type="GO" id="GO:0006351">
    <property type="term" value="P:DNA-templated transcription"/>
    <property type="evidence" value="ECO:0007669"/>
    <property type="project" value="InterPro"/>
</dbReference>
<dbReference type="PANTHER" id="PTHR47171:SF3">
    <property type="entry name" value="FARA-RELATED"/>
    <property type="match status" value="1"/>
</dbReference>
<feature type="domain" description="Zn(2)-C6 fungal-type" evidence="8">
    <location>
        <begin position="18"/>
        <end position="49"/>
    </location>
</feature>
<dbReference type="Proteomes" id="UP000189911">
    <property type="component" value="Chromosome H"/>
</dbReference>
<keyword evidence="5" id="KW-0804">Transcription</keyword>
<evidence type="ECO:0000256" key="5">
    <source>
        <dbReference type="ARBA" id="ARBA00023163"/>
    </source>
</evidence>
<evidence type="ECO:0000256" key="2">
    <source>
        <dbReference type="ARBA" id="ARBA00022833"/>
    </source>
</evidence>
<dbReference type="Pfam" id="PF00172">
    <property type="entry name" value="Zn_clus"/>
    <property type="match status" value="1"/>
</dbReference>
<name>A0A1G4KL44_9SACH</name>
<dbReference type="CDD" id="cd00067">
    <property type="entry name" value="GAL4"/>
    <property type="match status" value="1"/>
</dbReference>
<keyword evidence="10" id="KW-1185">Reference proteome</keyword>
<feature type="region of interest" description="Disordered" evidence="7">
    <location>
        <begin position="819"/>
        <end position="844"/>
    </location>
</feature>
<feature type="compositionally biased region" description="Polar residues" evidence="7">
    <location>
        <begin position="732"/>
        <end position="746"/>
    </location>
</feature>
<evidence type="ECO:0000259" key="8">
    <source>
        <dbReference type="PROSITE" id="PS50048"/>
    </source>
</evidence>
<dbReference type="Pfam" id="PF04082">
    <property type="entry name" value="Fungal_trans"/>
    <property type="match status" value="1"/>
</dbReference>
<gene>
    <name evidence="9" type="ORF">LANO_0H02234G</name>
</gene>
<feature type="compositionally biased region" description="Low complexity" evidence="7">
    <location>
        <begin position="772"/>
        <end position="784"/>
    </location>
</feature>
<evidence type="ECO:0000256" key="7">
    <source>
        <dbReference type="SAM" id="MobiDB-lite"/>
    </source>
</evidence>
<dbReference type="GO" id="GO:0000981">
    <property type="term" value="F:DNA-binding transcription factor activity, RNA polymerase II-specific"/>
    <property type="evidence" value="ECO:0007669"/>
    <property type="project" value="InterPro"/>
</dbReference>
<dbReference type="PROSITE" id="PS50048">
    <property type="entry name" value="ZN2_CY6_FUNGAL_2"/>
    <property type="match status" value="1"/>
</dbReference>
<organism evidence="9 10">
    <name type="scientific">Lachancea nothofagi CBS 11611</name>
    <dbReference type="NCBI Taxonomy" id="1266666"/>
    <lineage>
        <taxon>Eukaryota</taxon>
        <taxon>Fungi</taxon>
        <taxon>Dikarya</taxon>
        <taxon>Ascomycota</taxon>
        <taxon>Saccharomycotina</taxon>
        <taxon>Saccharomycetes</taxon>
        <taxon>Saccharomycetales</taxon>
        <taxon>Saccharomycetaceae</taxon>
        <taxon>Lachancea</taxon>
    </lineage>
</organism>
<dbReference type="SMART" id="SM00066">
    <property type="entry name" value="GAL4"/>
    <property type="match status" value="1"/>
</dbReference>
<sequence length="844" mass="95145">MAGQKTGYRSRKRRTARACEVCHARKVRCDAHLRMPCTSCQTFGLVCRLRVVKKSRNGQNHEEETEWVADSLTSAEGHDQEEEQTVKEVVSNGMPFGDEYLRKRGVEPGVFVDAEHRDRDRVYVYFGSSSFLSLLTGSTFPDESHFASAQKLRLTLPRSGEGSPRVANLEMLRISGAFLLPSKVICDELVDLYFQWIHPLTPVLDRTAFTKEYEANTCSIFLLQAILCVAVKVSRNPLLMDKDGSTDLASNIFYQRAKSLYDGRYEENEIALLQGMILLSKQAFHEKNLIHTPLYFIKNAIIVANTHGLHRSADFHPTLTPNEKKARKLIWWILYVLDTFASISIGRPQGINLDDCDIPVLTHDDFVFDGQAPEHATPTDYKDCIIRTVQIAEIVSRVSRELNRPMTGQCQKKTLIQHFDVLLQRWRKNLPPSLSYNSNAEIFTKHSLPKAFVNAFYYKTLCLLHKSNIHDMEAASDQQYVSAGIAFQAAHSLSLIGQILLDRNEISYCYVGHGYCFFEAMIIFVHHMYDPDSIFKEIALKCYHVLEQVLAEFGKQWNSCTLLSQVLFAFSQNPEYIRAVIARFKAKMKDQKNPNIPIEVPSPARSIDVDLQKLSPVNSGNWSSPPIQGPGLTEGKSPDIFPPLNYMRPNVYAPVQNPTMVQPTYIGGNPHMTYVPASATIPPVANYPMSYPARDLNFTTTSISHTSAPDKNFDPHQLFPDISKPLPADFHFNNNLDTDSRLQSESPLPPLVNEHQPHPFISTLSERADLKSPQPQSSQASTPTIGQERAPPVHTTSVPLPPGFWDSVKVNFNFFTTQDNNTQQWPSDTQNTGSGFDFPTGEEG</sequence>
<dbReference type="PANTHER" id="PTHR47171">
    <property type="entry name" value="FARA-RELATED"/>
    <property type="match status" value="1"/>
</dbReference>
<keyword evidence="4" id="KW-0238">DNA-binding</keyword>
<keyword evidence="1" id="KW-0479">Metal-binding</keyword>
<evidence type="ECO:0000256" key="1">
    <source>
        <dbReference type="ARBA" id="ARBA00022723"/>
    </source>
</evidence>
<evidence type="ECO:0000256" key="3">
    <source>
        <dbReference type="ARBA" id="ARBA00023015"/>
    </source>
</evidence>
<keyword evidence="2" id="KW-0862">Zinc</keyword>
<dbReference type="Gene3D" id="4.10.240.10">
    <property type="entry name" value="Zn(2)-C6 fungal-type DNA-binding domain"/>
    <property type="match status" value="1"/>
</dbReference>
<evidence type="ECO:0000313" key="9">
    <source>
        <dbReference type="EMBL" id="SCV05199.1"/>
    </source>
</evidence>
<dbReference type="SUPFAM" id="SSF57701">
    <property type="entry name" value="Zn2/Cys6 DNA-binding domain"/>
    <property type="match status" value="1"/>
</dbReference>
<accession>A0A1G4KL44</accession>
<dbReference type="GO" id="GO:0003677">
    <property type="term" value="F:DNA binding"/>
    <property type="evidence" value="ECO:0007669"/>
    <property type="project" value="UniProtKB-KW"/>
</dbReference>
<keyword evidence="6" id="KW-0539">Nucleus</keyword>
<reference evidence="10" key="1">
    <citation type="submission" date="2016-03" db="EMBL/GenBank/DDBJ databases">
        <authorList>
            <person name="Devillers Hugo."/>
        </authorList>
    </citation>
    <scope>NUCLEOTIDE SEQUENCE [LARGE SCALE GENOMIC DNA]</scope>
</reference>
<dbReference type="InterPro" id="IPR052073">
    <property type="entry name" value="Amide_Lactam_Regulators"/>
</dbReference>
<evidence type="ECO:0000313" key="10">
    <source>
        <dbReference type="Proteomes" id="UP000189911"/>
    </source>
</evidence>
<proteinExistence type="predicted"/>
<dbReference type="EMBL" id="LT598447">
    <property type="protein sequence ID" value="SCV05199.1"/>
    <property type="molecule type" value="Genomic_DNA"/>
</dbReference>
<evidence type="ECO:0000256" key="4">
    <source>
        <dbReference type="ARBA" id="ARBA00023125"/>
    </source>
</evidence>
<dbReference type="AlphaFoldDB" id="A0A1G4KL44"/>
<evidence type="ECO:0000256" key="6">
    <source>
        <dbReference type="ARBA" id="ARBA00023242"/>
    </source>
</evidence>
<dbReference type="InterPro" id="IPR001138">
    <property type="entry name" value="Zn2Cys6_DnaBD"/>
</dbReference>
<feature type="region of interest" description="Disordered" evidence="7">
    <location>
        <begin position="730"/>
        <end position="798"/>
    </location>
</feature>
<dbReference type="SMART" id="SM00906">
    <property type="entry name" value="Fungal_trans"/>
    <property type="match status" value="1"/>
</dbReference>
<dbReference type="PROSITE" id="PS00463">
    <property type="entry name" value="ZN2_CY6_FUNGAL_1"/>
    <property type="match status" value="1"/>
</dbReference>
<dbReference type="CDD" id="cd12148">
    <property type="entry name" value="fungal_TF_MHR"/>
    <property type="match status" value="1"/>
</dbReference>
<dbReference type="InterPro" id="IPR036864">
    <property type="entry name" value="Zn2-C6_fun-type_DNA-bd_sf"/>
</dbReference>
<keyword evidence="3" id="KW-0805">Transcription regulation</keyword>
<protein>
    <submittedName>
        <fullName evidence="9">LANO_0H02234g1_1</fullName>
    </submittedName>
</protein>
<feature type="compositionally biased region" description="Polar residues" evidence="7">
    <location>
        <begin position="825"/>
        <end position="834"/>
    </location>
</feature>
<dbReference type="InterPro" id="IPR007219">
    <property type="entry name" value="XnlR_reg_dom"/>
</dbReference>